<dbReference type="SMART" id="SM01276">
    <property type="entry name" value="M60-like"/>
    <property type="match status" value="1"/>
</dbReference>
<evidence type="ECO:0000259" key="3">
    <source>
        <dbReference type="PROSITE" id="PS51723"/>
    </source>
</evidence>
<feature type="compositionally biased region" description="Acidic residues" evidence="1">
    <location>
        <begin position="927"/>
        <end position="937"/>
    </location>
</feature>
<name>A0A222FJL4_9GAMM</name>
<dbReference type="InterPro" id="IPR040711">
    <property type="entry name" value="IMPa_N_2"/>
</dbReference>
<feature type="compositionally biased region" description="Low complexity" evidence="1">
    <location>
        <begin position="41"/>
        <end position="60"/>
    </location>
</feature>
<organism evidence="4 5">
    <name type="scientific">Bacterioplanes sanyensis</name>
    <dbReference type="NCBI Taxonomy" id="1249553"/>
    <lineage>
        <taxon>Bacteria</taxon>
        <taxon>Pseudomonadati</taxon>
        <taxon>Pseudomonadota</taxon>
        <taxon>Gammaproteobacteria</taxon>
        <taxon>Oceanospirillales</taxon>
        <taxon>Oceanospirillaceae</taxon>
        <taxon>Bacterioplanes</taxon>
    </lineage>
</organism>
<feature type="region of interest" description="Disordered" evidence="1">
    <location>
        <begin position="19"/>
        <end position="63"/>
    </location>
</feature>
<gene>
    <name evidence="4" type="ORF">CHH28_09825</name>
</gene>
<dbReference type="Pfam" id="PF18642">
    <property type="entry name" value="IMPa_helical"/>
    <property type="match status" value="1"/>
</dbReference>
<dbReference type="OrthoDB" id="9122461at2"/>
<evidence type="ECO:0000313" key="5">
    <source>
        <dbReference type="Proteomes" id="UP000202440"/>
    </source>
</evidence>
<dbReference type="InterPro" id="IPR041549">
    <property type="entry name" value="IMPa_helical"/>
</dbReference>
<accession>A0A222FJL4</accession>
<feature type="region of interest" description="Disordered" evidence="1">
    <location>
        <begin position="918"/>
        <end position="937"/>
    </location>
</feature>
<feature type="domain" description="Peptidase M60" evidence="3">
    <location>
        <begin position="486"/>
        <end position="796"/>
    </location>
</feature>
<dbReference type="Proteomes" id="UP000202440">
    <property type="component" value="Chromosome"/>
</dbReference>
<dbReference type="PROSITE" id="PS51723">
    <property type="entry name" value="PEPTIDASE_M60"/>
    <property type="match status" value="1"/>
</dbReference>
<keyword evidence="2" id="KW-0732">Signal</keyword>
<protein>
    <recommendedName>
        <fullName evidence="3">Peptidase M60 domain-containing protein</fullName>
    </recommendedName>
</protein>
<proteinExistence type="predicted"/>
<dbReference type="KEGG" id="bsan:CHH28_09825"/>
<reference evidence="4 5" key="1">
    <citation type="submission" date="2017-07" db="EMBL/GenBank/DDBJ databases">
        <title>Annotated genome sequence of Bacterioplanes sanyensis isolated from Red Sea.</title>
        <authorList>
            <person name="Rehman Z.U."/>
        </authorList>
    </citation>
    <scope>NUCLEOTIDE SEQUENCE [LARGE SCALE GENOMIC DNA]</scope>
    <source>
        <strain evidence="4 5">NV9</strain>
    </source>
</reference>
<keyword evidence="5" id="KW-1185">Reference proteome</keyword>
<dbReference type="InterPro" id="IPR031161">
    <property type="entry name" value="Peptidase_M60_dom"/>
</dbReference>
<dbReference type="PROSITE" id="PS51257">
    <property type="entry name" value="PROKAR_LIPOPROTEIN"/>
    <property type="match status" value="1"/>
</dbReference>
<dbReference type="RefSeq" id="WP_094060146.1">
    <property type="nucleotide sequence ID" value="NZ_CP022530.1"/>
</dbReference>
<sequence length="937" mass="103479">MKWMLLTLCIVLAGCGGSSGSNDSAQGNGNQQPTTGETDPPKQTDGGPDTTPDANPDPATSLYTGLSDEQRQLVQLSRQQGSVAAGAAGNDFLRVALNQLHMDQHRFSEVQQQLLVNGISWQVPADAIQLQARFGHSAAALLSNAAEVGDAQAASPAAFAVVSQAGGGRNLALAANPMRNWQSGDVINASMQKWLRNAVVWLTQQQSAEPLQVALAQLSQTETKPDEQDIRSWLDHTFPNSRYNEAGLCDGDRLGSCITSDTDLLILSQQGNSTELSSIQQALTQAQQQGVGVLYIHNAGSVNSIGQAMLSSLEVDAGSSNGAARQYLLQQDMSSLVNVLPEPYASMQKTIVTLLDVAFDFDFSQCNNGDCSEVPDFYPHFWNGAEALQQQLRQLDYQHSDLMHADSDNWLAWLVLAGDEFRQHVRYPMDREQTDNLEFLRAMFADVSVYYSRDKNPAAPDLGTFSRTDFSHSQAIAKAVELVVKSPFRAVGVYVLPGQTITVERIGDGTASISVFINSIDDDATWWWKGRSQYRRPKYLRSAPILVPAGERIRITSPYGGTLQISSEAQNERVMLKTIGGAQHPFWAEESDTSRFNRDIEKGQYDWAEVVTQNLEIHSKLDKMQATLNSYEIEDLVEKTELYLGRYPSYLSGKKINVDGDVSLERFSQKYSTDLRAVDTVQHVVIDDSSCSWGCPGNPYHKSASFSPILHGDLHLLGIGLASQRFRFTGWDEHVATNLYSYYSKYKYYLNTGQSPQCQSLPFERLFNDVVTGVDPLSPTWSNGAAIYLQLMMAAQSQGALLDGWQLIPKLHILDQLTEQALADNDSWFASREMLGLRDIPRSVALNMDSNDWLSIAISLALERDVRRFLEMYGIRGNNYVQTAVASFSLPELERKFYASGPQDYCKGLVHPELEIDGSSVWPSDDSGADVDDITGE</sequence>
<feature type="signal peptide" evidence="2">
    <location>
        <begin position="1"/>
        <end position="20"/>
    </location>
</feature>
<evidence type="ECO:0000313" key="4">
    <source>
        <dbReference type="EMBL" id="ASP38960.1"/>
    </source>
</evidence>
<feature type="chain" id="PRO_5012058633" description="Peptidase M60 domain-containing protein" evidence="2">
    <location>
        <begin position="21"/>
        <end position="937"/>
    </location>
</feature>
<feature type="compositionally biased region" description="Polar residues" evidence="1">
    <location>
        <begin position="20"/>
        <end position="37"/>
    </location>
</feature>
<dbReference type="NCBIfam" id="NF038322">
    <property type="entry name" value="ImpA_fam_HExGH"/>
    <property type="match status" value="1"/>
</dbReference>
<dbReference type="AlphaFoldDB" id="A0A222FJL4"/>
<dbReference type="Pfam" id="PF18650">
    <property type="entry name" value="IMPa_N_2"/>
    <property type="match status" value="1"/>
</dbReference>
<evidence type="ECO:0000256" key="2">
    <source>
        <dbReference type="SAM" id="SignalP"/>
    </source>
</evidence>
<dbReference type="EMBL" id="CP022530">
    <property type="protein sequence ID" value="ASP38960.1"/>
    <property type="molecule type" value="Genomic_DNA"/>
</dbReference>
<evidence type="ECO:0000256" key="1">
    <source>
        <dbReference type="SAM" id="MobiDB-lite"/>
    </source>
</evidence>